<evidence type="ECO:0000313" key="2">
    <source>
        <dbReference type="EMBL" id="CAG8836906.1"/>
    </source>
</evidence>
<gene>
    <name evidence="2" type="ORF">GMARGA_LOCUS33263</name>
</gene>
<name>A0ABN7WNR0_GIGMA</name>
<keyword evidence="3" id="KW-1185">Reference proteome</keyword>
<evidence type="ECO:0000313" key="3">
    <source>
        <dbReference type="Proteomes" id="UP000789901"/>
    </source>
</evidence>
<protein>
    <submittedName>
        <fullName evidence="2">40680_t:CDS:1</fullName>
    </submittedName>
</protein>
<organism evidence="2 3">
    <name type="scientific">Gigaspora margarita</name>
    <dbReference type="NCBI Taxonomy" id="4874"/>
    <lineage>
        <taxon>Eukaryota</taxon>
        <taxon>Fungi</taxon>
        <taxon>Fungi incertae sedis</taxon>
        <taxon>Mucoromycota</taxon>
        <taxon>Glomeromycotina</taxon>
        <taxon>Glomeromycetes</taxon>
        <taxon>Diversisporales</taxon>
        <taxon>Gigasporaceae</taxon>
        <taxon>Gigaspora</taxon>
    </lineage>
</organism>
<accession>A0ABN7WNR0</accession>
<dbReference type="InterPro" id="IPR045581">
    <property type="entry name" value="DNAPKcs_CC5"/>
</dbReference>
<dbReference type="Pfam" id="PF19704">
    <property type="entry name" value="DNAPKcs_CC5"/>
    <property type="match status" value="1"/>
</dbReference>
<dbReference type="Proteomes" id="UP000789901">
    <property type="component" value="Unassembled WGS sequence"/>
</dbReference>
<proteinExistence type="predicted"/>
<sequence length="177" mass="20438">MSAWTLTQSNLLFSPANVPVLGKRKQAVYDDSDDASKSAQSSQQMYQKLRRRFLPTYFVTQQEYYAYTNKTKHFMLINWCLGELPDIEIKHSDIIGPLQALAHRNLDISRNLFSTLFISICDATWDNTIISCLRICYEIPDLKIDPSAIRKASEISSTESMVITLIERYLIMFPTQR</sequence>
<evidence type="ECO:0000259" key="1">
    <source>
        <dbReference type="Pfam" id="PF19704"/>
    </source>
</evidence>
<feature type="domain" description="DNA-dependent protein kinase catalytic subunit CC5" evidence="1">
    <location>
        <begin position="21"/>
        <end position="122"/>
    </location>
</feature>
<feature type="non-terminal residue" evidence="2">
    <location>
        <position position="177"/>
    </location>
</feature>
<dbReference type="EMBL" id="CAJVQB010054618">
    <property type="protein sequence ID" value="CAG8836906.1"/>
    <property type="molecule type" value="Genomic_DNA"/>
</dbReference>
<comment type="caution">
    <text evidence="2">The sequence shown here is derived from an EMBL/GenBank/DDBJ whole genome shotgun (WGS) entry which is preliminary data.</text>
</comment>
<reference evidence="2 3" key="1">
    <citation type="submission" date="2021-06" db="EMBL/GenBank/DDBJ databases">
        <authorList>
            <person name="Kallberg Y."/>
            <person name="Tangrot J."/>
            <person name="Rosling A."/>
        </authorList>
    </citation>
    <scope>NUCLEOTIDE SEQUENCE [LARGE SCALE GENOMIC DNA]</scope>
    <source>
        <strain evidence="2 3">120-4 pot B 10/14</strain>
    </source>
</reference>